<feature type="region of interest" description="Disordered" evidence="2">
    <location>
        <begin position="174"/>
        <end position="208"/>
    </location>
</feature>
<dbReference type="Pfam" id="PF00582">
    <property type="entry name" value="Usp"/>
    <property type="match status" value="2"/>
</dbReference>
<dbReference type="PRINTS" id="PR01438">
    <property type="entry name" value="UNVRSLSTRESS"/>
</dbReference>
<dbReference type="EMBL" id="JGZD01000009">
    <property type="protein sequence ID" value="KFI72486.1"/>
    <property type="molecule type" value="Genomic_DNA"/>
</dbReference>
<name>A0A087BN86_9BIFI</name>
<dbReference type="RefSeq" id="WP_022860512.1">
    <property type="nucleotide sequence ID" value="NZ_JGZD01000009.1"/>
</dbReference>
<feature type="domain" description="UspA" evidence="3">
    <location>
        <begin position="18"/>
        <end position="155"/>
    </location>
</feature>
<evidence type="ECO:0000313" key="4">
    <source>
        <dbReference type="EMBL" id="KFI72486.1"/>
    </source>
</evidence>
<evidence type="ECO:0000256" key="1">
    <source>
        <dbReference type="ARBA" id="ARBA00008791"/>
    </source>
</evidence>
<dbReference type="InterPro" id="IPR006015">
    <property type="entry name" value="Universal_stress_UspA"/>
</dbReference>
<dbReference type="CDD" id="cd00293">
    <property type="entry name" value="USP-like"/>
    <property type="match status" value="1"/>
</dbReference>
<dbReference type="PANTHER" id="PTHR46553:SF3">
    <property type="entry name" value="ADENINE NUCLEOTIDE ALPHA HYDROLASES-LIKE SUPERFAMILY PROTEIN"/>
    <property type="match status" value="1"/>
</dbReference>
<comment type="similarity">
    <text evidence="1">Belongs to the universal stress protein A family.</text>
</comment>
<evidence type="ECO:0000259" key="3">
    <source>
        <dbReference type="Pfam" id="PF00582"/>
    </source>
</evidence>
<organism evidence="4 5">
    <name type="scientific">Bifidobacterium minimum</name>
    <dbReference type="NCBI Taxonomy" id="1693"/>
    <lineage>
        <taxon>Bacteria</taxon>
        <taxon>Bacillati</taxon>
        <taxon>Actinomycetota</taxon>
        <taxon>Actinomycetes</taxon>
        <taxon>Bifidobacteriales</taxon>
        <taxon>Bifidobacteriaceae</taxon>
        <taxon>Bifidobacterium</taxon>
    </lineage>
</organism>
<keyword evidence="5" id="KW-1185">Reference proteome</keyword>
<dbReference type="eggNOG" id="COG0589">
    <property type="taxonomic scope" value="Bacteria"/>
</dbReference>
<evidence type="ECO:0000313" key="5">
    <source>
        <dbReference type="Proteomes" id="UP000029014"/>
    </source>
</evidence>
<accession>A0A087BN86</accession>
<feature type="domain" description="UspA" evidence="3">
    <location>
        <begin position="208"/>
        <end position="345"/>
    </location>
</feature>
<dbReference type="InterPro" id="IPR014729">
    <property type="entry name" value="Rossmann-like_a/b/a_fold"/>
</dbReference>
<proteinExistence type="inferred from homology"/>
<dbReference type="Gene3D" id="3.40.50.620">
    <property type="entry name" value="HUPs"/>
    <property type="match status" value="2"/>
</dbReference>
<dbReference type="InterPro" id="IPR006016">
    <property type="entry name" value="UspA"/>
</dbReference>
<reference evidence="4 5" key="1">
    <citation type="submission" date="2014-03" db="EMBL/GenBank/DDBJ databases">
        <title>Genomics of Bifidobacteria.</title>
        <authorList>
            <person name="Ventura M."/>
            <person name="Milani C."/>
            <person name="Lugli G.A."/>
        </authorList>
    </citation>
    <scope>NUCLEOTIDE SEQUENCE [LARGE SCALE GENOMIC DNA]</scope>
    <source>
        <strain evidence="4 5">LMG 11592</strain>
    </source>
</reference>
<dbReference type="PANTHER" id="PTHR46553">
    <property type="entry name" value="ADENINE NUCLEOTIDE ALPHA HYDROLASES-LIKE SUPERFAMILY PROTEIN"/>
    <property type="match status" value="1"/>
</dbReference>
<sequence length="345" mass="36822">MNGGKTSDAHPWTDPDRDIVVGVDGSQESFAALRWALREASLTSRRVNAVYGWTRSWQMGPEPHDDAGWAKARAQISAQLRQWADTASQGLKSSRDSLTLTSVHASGTSALLELGSNAQQIVVGRRSLGPVARWLTGSLSSSLAEEAQVPVTIVKTPSDETSSVRAMIARTLRTSSVSRKPDGIPANPGDGSPDSGTGIDTADTDPSKPIVVGVDGSTTSLRALDFASDMAATHHRPLRIMMCWQLRDLGTIPGYERAVAPLDEAQRYVQGKVDEIATHAHAARDCDVQAYAFHIPAAQGLIDASRYASHIVVGTRGLNGINAHFLGSVSRRIVDLSECSATIVH</sequence>
<dbReference type="SUPFAM" id="SSF52402">
    <property type="entry name" value="Adenine nucleotide alpha hydrolases-like"/>
    <property type="match status" value="2"/>
</dbReference>
<evidence type="ECO:0000256" key="2">
    <source>
        <dbReference type="SAM" id="MobiDB-lite"/>
    </source>
</evidence>
<dbReference type="Proteomes" id="UP000029014">
    <property type="component" value="Unassembled WGS sequence"/>
</dbReference>
<comment type="caution">
    <text evidence="4">The sequence shown here is derived from an EMBL/GenBank/DDBJ whole genome shotgun (WGS) entry which is preliminary data.</text>
</comment>
<dbReference type="STRING" id="1693.BMIN_0382"/>
<gene>
    <name evidence="4" type="ORF">BMIN_0382</name>
</gene>
<dbReference type="AlphaFoldDB" id="A0A087BN86"/>
<protein>
    <submittedName>
        <fullName evidence="4">UspA domain protein</fullName>
    </submittedName>
</protein>